<dbReference type="OrthoDB" id="9518664at2759"/>
<dbReference type="InterPro" id="IPR042178">
    <property type="entry name" value="Serpin_sf_1"/>
</dbReference>
<keyword evidence="8" id="KW-1185">Reference proteome</keyword>
<proteinExistence type="inferred from homology"/>
<comment type="similarity">
    <text evidence="1 4">Belongs to the serpin family.</text>
</comment>
<dbReference type="EMBL" id="VTPC01006658">
    <property type="protein sequence ID" value="KAF2894774.1"/>
    <property type="molecule type" value="Genomic_DNA"/>
</dbReference>
<dbReference type="PROSITE" id="PS00284">
    <property type="entry name" value="SERPIN"/>
    <property type="match status" value="1"/>
</dbReference>
<dbReference type="InterPro" id="IPR042185">
    <property type="entry name" value="Serpin_sf_2"/>
</dbReference>
<dbReference type="InterPro" id="IPR000215">
    <property type="entry name" value="Serpin_fam"/>
</dbReference>
<protein>
    <recommendedName>
        <fullName evidence="6">Serpin domain-containing protein</fullName>
    </recommendedName>
</protein>
<feature type="domain" description="Serpin" evidence="6">
    <location>
        <begin position="46"/>
        <end position="403"/>
    </location>
</feature>
<dbReference type="PANTHER" id="PTHR11461">
    <property type="entry name" value="SERINE PROTEASE INHIBITOR, SERPIN"/>
    <property type="match status" value="1"/>
</dbReference>
<evidence type="ECO:0000256" key="2">
    <source>
        <dbReference type="ARBA" id="ARBA00022690"/>
    </source>
</evidence>
<reference evidence="7" key="1">
    <citation type="submission" date="2019-08" db="EMBL/GenBank/DDBJ databases">
        <title>The genome of the North American firefly Photinus pyralis.</title>
        <authorList>
            <consortium name="Photinus pyralis genome working group"/>
            <person name="Fallon T.R."/>
            <person name="Sander Lower S.E."/>
            <person name="Weng J.-K."/>
        </authorList>
    </citation>
    <scope>NUCLEOTIDE SEQUENCE</scope>
    <source>
        <strain evidence="7">TRF0915ILg1</strain>
        <tissue evidence="7">Whole body</tissue>
    </source>
</reference>
<feature type="chain" id="PRO_5035463559" description="Serpin domain-containing protein" evidence="5">
    <location>
        <begin position="29"/>
        <end position="403"/>
    </location>
</feature>
<comment type="caution">
    <text evidence="7">The sequence shown here is derived from an EMBL/GenBank/DDBJ whole genome shotgun (WGS) entry which is preliminary data.</text>
</comment>
<dbReference type="Gene3D" id="3.30.497.10">
    <property type="entry name" value="Antithrombin, subunit I, domain 2"/>
    <property type="match status" value="1"/>
</dbReference>
<evidence type="ECO:0000313" key="8">
    <source>
        <dbReference type="Proteomes" id="UP000801492"/>
    </source>
</evidence>
<evidence type="ECO:0000259" key="6">
    <source>
        <dbReference type="SMART" id="SM00093"/>
    </source>
</evidence>
<evidence type="ECO:0000256" key="5">
    <source>
        <dbReference type="SAM" id="SignalP"/>
    </source>
</evidence>
<dbReference type="SUPFAM" id="SSF56574">
    <property type="entry name" value="Serpins"/>
    <property type="match status" value="1"/>
</dbReference>
<dbReference type="PANTHER" id="PTHR11461:SF211">
    <property type="entry name" value="GH10112P-RELATED"/>
    <property type="match status" value="1"/>
</dbReference>
<dbReference type="Proteomes" id="UP000801492">
    <property type="component" value="Unassembled WGS sequence"/>
</dbReference>
<dbReference type="GO" id="GO:0005615">
    <property type="term" value="C:extracellular space"/>
    <property type="evidence" value="ECO:0007669"/>
    <property type="project" value="InterPro"/>
</dbReference>
<feature type="signal peptide" evidence="5">
    <location>
        <begin position="1"/>
        <end position="28"/>
    </location>
</feature>
<gene>
    <name evidence="7" type="ORF">ILUMI_11400</name>
</gene>
<sequence length="403" mass="45602">MGEGIQNSNNFTKMKFLVLLIGVAVAFAEDSSVLQNFSEGYIQFSADVYKELLKSHSGNFLVCPLSVETVLALAHIGAGGDTAKQITKALHLPEDKHAIQQIFEELIPKLEGDDKYDLSSANKIYVKKNFEISKDFKNTAINSFNSEIENIDFNQNSEAASVMNNWVEEKTHNKIKDLISKDDLNEDTRAVLINALYFHGKWVTQFDVKDTEKKTFHVTNEKETKVDMMEQTSSFKYYESSELNAKFLEMPYKGKDVTMTIVLPNDIEGLSSLEEKIANVLRQPEYRTEKVHVQIPKFKIESKIQFKDILVKLGVVNAFEDFADFSGIGAAKDRLKISKIVQKTFIEVEEKGTTAAASTALFVENIRSGHVYIPPKEFKANHPFIYYLRSPAGILFIGRYMEG</sequence>
<dbReference type="Gene3D" id="2.30.39.10">
    <property type="entry name" value="Alpha-1-antitrypsin, domain 1"/>
    <property type="match status" value="1"/>
</dbReference>
<organism evidence="7 8">
    <name type="scientific">Ignelater luminosus</name>
    <name type="common">Cucubano</name>
    <name type="synonym">Pyrophorus luminosus</name>
    <dbReference type="NCBI Taxonomy" id="2038154"/>
    <lineage>
        <taxon>Eukaryota</taxon>
        <taxon>Metazoa</taxon>
        <taxon>Ecdysozoa</taxon>
        <taxon>Arthropoda</taxon>
        <taxon>Hexapoda</taxon>
        <taxon>Insecta</taxon>
        <taxon>Pterygota</taxon>
        <taxon>Neoptera</taxon>
        <taxon>Endopterygota</taxon>
        <taxon>Coleoptera</taxon>
        <taxon>Polyphaga</taxon>
        <taxon>Elateriformia</taxon>
        <taxon>Elateroidea</taxon>
        <taxon>Elateridae</taxon>
        <taxon>Agrypninae</taxon>
        <taxon>Pyrophorini</taxon>
        <taxon>Ignelater</taxon>
    </lineage>
</organism>
<dbReference type="InterPro" id="IPR023796">
    <property type="entry name" value="Serpin_dom"/>
</dbReference>
<keyword evidence="3" id="KW-0722">Serine protease inhibitor</keyword>
<evidence type="ECO:0000313" key="7">
    <source>
        <dbReference type="EMBL" id="KAF2894774.1"/>
    </source>
</evidence>
<dbReference type="CDD" id="cd19955">
    <property type="entry name" value="serpin48-like_insects"/>
    <property type="match status" value="1"/>
</dbReference>
<dbReference type="InterPro" id="IPR036186">
    <property type="entry name" value="Serpin_sf"/>
</dbReference>
<dbReference type="InterPro" id="IPR023795">
    <property type="entry name" value="Serpin_CS"/>
</dbReference>
<dbReference type="SMART" id="SM00093">
    <property type="entry name" value="SERPIN"/>
    <property type="match status" value="1"/>
</dbReference>
<name>A0A8K0CWA8_IGNLU</name>
<evidence type="ECO:0000256" key="1">
    <source>
        <dbReference type="ARBA" id="ARBA00009500"/>
    </source>
</evidence>
<accession>A0A8K0CWA8</accession>
<keyword evidence="2" id="KW-0646">Protease inhibitor</keyword>
<evidence type="ECO:0000256" key="3">
    <source>
        <dbReference type="ARBA" id="ARBA00022900"/>
    </source>
</evidence>
<evidence type="ECO:0000256" key="4">
    <source>
        <dbReference type="RuleBase" id="RU000411"/>
    </source>
</evidence>
<dbReference type="GO" id="GO:0004867">
    <property type="term" value="F:serine-type endopeptidase inhibitor activity"/>
    <property type="evidence" value="ECO:0007669"/>
    <property type="project" value="UniProtKB-KW"/>
</dbReference>
<keyword evidence="5" id="KW-0732">Signal</keyword>
<dbReference type="AlphaFoldDB" id="A0A8K0CWA8"/>
<dbReference type="Pfam" id="PF00079">
    <property type="entry name" value="Serpin"/>
    <property type="match status" value="1"/>
</dbReference>